<evidence type="ECO:0000256" key="1">
    <source>
        <dbReference type="SAM" id="MobiDB-lite"/>
    </source>
</evidence>
<feature type="region of interest" description="Disordered" evidence="1">
    <location>
        <begin position="35"/>
        <end position="54"/>
    </location>
</feature>
<evidence type="ECO:0000313" key="3">
    <source>
        <dbReference type="Proteomes" id="UP000050424"/>
    </source>
</evidence>
<name>A0A0P7BJN6_9HYPO</name>
<feature type="compositionally biased region" description="Basic and acidic residues" evidence="1">
    <location>
        <begin position="101"/>
        <end position="129"/>
    </location>
</feature>
<dbReference type="AlphaFoldDB" id="A0A0P7BJN6"/>
<organism evidence="2 3">
    <name type="scientific">Neonectria ditissima</name>
    <dbReference type="NCBI Taxonomy" id="78410"/>
    <lineage>
        <taxon>Eukaryota</taxon>
        <taxon>Fungi</taxon>
        <taxon>Dikarya</taxon>
        <taxon>Ascomycota</taxon>
        <taxon>Pezizomycotina</taxon>
        <taxon>Sordariomycetes</taxon>
        <taxon>Hypocreomycetidae</taxon>
        <taxon>Hypocreales</taxon>
        <taxon>Nectriaceae</taxon>
        <taxon>Neonectria</taxon>
    </lineage>
</organism>
<dbReference type="Proteomes" id="UP000050424">
    <property type="component" value="Unassembled WGS sequence"/>
</dbReference>
<dbReference type="InterPro" id="IPR050587">
    <property type="entry name" value="GNT1/Glycosyltrans_8"/>
</dbReference>
<dbReference type="GO" id="GO:0016740">
    <property type="term" value="F:transferase activity"/>
    <property type="evidence" value="ECO:0007669"/>
    <property type="project" value="UniProtKB-KW"/>
</dbReference>
<dbReference type="STRING" id="78410.A0A0P7BJN6"/>
<keyword evidence="3" id="KW-1185">Reference proteome</keyword>
<sequence length="495" mass="56491">MVSSRFRFIALMAVVCMFLFYRSADRYDYRYPETKTYESQSPAAPGSQAEASGGYFDDAKDAVAMPTPVGGDGGLVPTQAAVVDEEEQETEEEETEEEAEQEKAQEKDQEPDRVKEQEDEKEKDAERWQDNQTSQEPKTAQASTLQTEQRTHQTPAPYTTQANHPAETTPSHHGSASNATIPRPSADGVDWSRFAYTQYVTNAEYLCNSVMMFETLHRLGSRPDRVMMYPQWMLDPAAATADTSHGLLLIKARDRYGVKLRPIEVQSRAGGDATWAESFTKLLAFNQTQYDRVLSLDSDGMVLQPMDELFLLPPAPVAMPRAYWLLNDDPPQRVLSSQLMLVQPDPVEFDRIMHKMDLVGQNDYDMEIVNQLYYDSALILPHRPYDMLTAEYRQPDHANYLGSDREPWDPEAALREAKFVHFSDWPVPKPWIPMSLEEQEASQPNCTAINGKESCVERKIWNKFYTNFADTRQRVCGSVATPIPMRPKRRSWLRM</sequence>
<comment type="caution">
    <text evidence="2">The sequence shown here is derived from an EMBL/GenBank/DDBJ whole genome shotgun (WGS) entry which is preliminary data.</text>
</comment>
<dbReference type="SUPFAM" id="SSF53448">
    <property type="entry name" value="Nucleotide-diphospho-sugar transferases"/>
    <property type="match status" value="1"/>
</dbReference>
<dbReference type="EMBL" id="LKCW01000087">
    <property type="protein sequence ID" value="KPM40257.1"/>
    <property type="molecule type" value="Genomic_DNA"/>
</dbReference>
<feature type="compositionally biased region" description="Polar residues" evidence="1">
    <location>
        <begin position="130"/>
        <end position="180"/>
    </location>
</feature>
<proteinExistence type="predicted"/>
<feature type="region of interest" description="Disordered" evidence="1">
    <location>
        <begin position="82"/>
        <end position="187"/>
    </location>
</feature>
<dbReference type="OrthoDB" id="2014201at2759"/>
<keyword evidence="2" id="KW-0808">Transferase</keyword>
<feature type="compositionally biased region" description="Acidic residues" evidence="1">
    <location>
        <begin position="83"/>
        <end position="100"/>
    </location>
</feature>
<dbReference type="PANTHER" id="PTHR11183">
    <property type="entry name" value="GLYCOGENIN SUBFAMILY MEMBER"/>
    <property type="match status" value="1"/>
</dbReference>
<protein>
    <submittedName>
        <fullName evidence="2">Glucose N-acetyltransferase 1</fullName>
    </submittedName>
</protein>
<dbReference type="Gene3D" id="3.90.550.10">
    <property type="entry name" value="Spore Coat Polysaccharide Biosynthesis Protein SpsA, Chain A"/>
    <property type="match status" value="1"/>
</dbReference>
<evidence type="ECO:0000313" key="2">
    <source>
        <dbReference type="EMBL" id="KPM40257.1"/>
    </source>
</evidence>
<gene>
    <name evidence="2" type="ORF">AK830_g6261</name>
</gene>
<reference evidence="2 3" key="1">
    <citation type="submission" date="2015-09" db="EMBL/GenBank/DDBJ databases">
        <title>Draft genome of a European isolate of the apple canker pathogen Neonectria ditissima.</title>
        <authorList>
            <person name="Gomez-Cortecero A."/>
            <person name="Harrison R.J."/>
            <person name="Armitage A.D."/>
        </authorList>
    </citation>
    <scope>NUCLEOTIDE SEQUENCE [LARGE SCALE GENOMIC DNA]</scope>
    <source>
        <strain evidence="2 3">R09/05</strain>
    </source>
</reference>
<accession>A0A0P7BJN6</accession>
<dbReference type="InterPro" id="IPR029044">
    <property type="entry name" value="Nucleotide-diphossugar_trans"/>
</dbReference>